<dbReference type="EMBL" id="QKYT01000147">
    <property type="protein sequence ID" value="RIA91635.1"/>
    <property type="molecule type" value="Genomic_DNA"/>
</dbReference>
<gene>
    <name evidence="1" type="ORF">C1645_821806</name>
</gene>
<name>A0A397T5N9_9GLOM</name>
<comment type="caution">
    <text evidence="1">The sequence shown here is derived from an EMBL/GenBank/DDBJ whole genome shotgun (WGS) entry which is preliminary data.</text>
</comment>
<organism evidence="1 2">
    <name type="scientific">Glomus cerebriforme</name>
    <dbReference type="NCBI Taxonomy" id="658196"/>
    <lineage>
        <taxon>Eukaryota</taxon>
        <taxon>Fungi</taxon>
        <taxon>Fungi incertae sedis</taxon>
        <taxon>Mucoromycota</taxon>
        <taxon>Glomeromycotina</taxon>
        <taxon>Glomeromycetes</taxon>
        <taxon>Glomerales</taxon>
        <taxon>Glomeraceae</taxon>
        <taxon>Glomus</taxon>
    </lineage>
</organism>
<keyword evidence="2" id="KW-1185">Reference proteome</keyword>
<dbReference type="Proteomes" id="UP000265703">
    <property type="component" value="Unassembled WGS sequence"/>
</dbReference>
<proteinExistence type="predicted"/>
<dbReference type="OrthoDB" id="952271at2759"/>
<evidence type="ECO:0000313" key="2">
    <source>
        <dbReference type="Proteomes" id="UP000265703"/>
    </source>
</evidence>
<sequence>MSQTNPVLDDNTPIHVNDVWQLLLLKIFNKLYNFRRTVTIEKSDNDDNYRLIRLSNELEALLIHDAKTDKSSADGRSYWKFI</sequence>
<evidence type="ECO:0000313" key="1">
    <source>
        <dbReference type="EMBL" id="RIA91635.1"/>
    </source>
</evidence>
<reference evidence="1 2" key="1">
    <citation type="submission" date="2018-06" db="EMBL/GenBank/DDBJ databases">
        <title>Comparative genomics reveals the genomic features of Rhizophagus irregularis, R. cerebriforme, R. diaphanum and Gigaspora rosea, and their symbiotic lifestyle signature.</title>
        <authorList>
            <person name="Morin E."/>
            <person name="San Clemente H."/>
            <person name="Chen E.C.H."/>
            <person name="De La Providencia I."/>
            <person name="Hainaut M."/>
            <person name="Kuo A."/>
            <person name="Kohler A."/>
            <person name="Murat C."/>
            <person name="Tang N."/>
            <person name="Roy S."/>
            <person name="Loubradou J."/>
            <person name="Henrissat B."/>
            <person name="Grigoriev I.V."/>
            <person name="Corradi N."/>
            <person name="Roux C."/>
            <person name="Martin F.M."/>
        </authorList>
    </citation>
    <scope>NUCLEOTIDE SEQUENCE [LARGE SCALE GENOMIC DNA]</scope>
    <source>
        <strain evidence="1 2">DAOM 227022</strain>
    </source>
</reference>
<protein>
    <submittedName>
        <fullName evidence="1">Uncharacterized protein</fullName>
    </submittedName>
</protein>
<dbReference type="AlphaFoldDB" id="A0A397T5N9"/>
<dbReference type="Gene3D" id="3.30.830.10">
    <property type="entry name" value="Metalloenzyme, LuxS/M16 peptidase-like"/>
    <property type="match status" value="1"/>
</dbReference>
<accession>A0A397T5N9</accession>